<feature type="transmembrane region" description="Helical" evidence="1">
    <location>
        <begin position="146"/>
        <end position="168"/>
    </location>
</feature>
<gene>
    <name evidence="2" type="ORF">TUBRATIS_27490</name>
</gene>
<evidence type="ECO:0000256" key="1">
    <source>
        <dbReference type="SAM" id="Phobius"/>
    </source>
</evidence>
<feature type="transmembrane region" description="Helical" evidence="1">
    <location>
        <begin position="75"/>
        <end position="93"/>
    </location>
</feature>
<accession>A0A437AIA9</accession>
<evidence type="ECO:0000313" key="2">
    <source>
        <dbReference type="EMBL" id="RVD90818.1"/>
    </source>
</evidence>
<proteinExistence type="predicted"/>
<feature type="transmembrane region" description="Helical" evidence="1">
    <location>
        <begin position="189"/>
        <end position="211"/>
    </location>
</feature>
<dbReference type="AlphaFoldDB" id="A0A437AIA9"/>
<feature type="transmembrane region" description="Helical" evidence="1">
    <location>
        <begin position="113"/>
        <end position="134"/>
    </location>
</feature>
<keyword evidence="3" id="KW-1185">Reference proteome</keyword>
<reference evidence="2 3" key="1">
    <citation type="submission" date="2018-10" db="EMBL/GenBank/DDBJ databases">
        <title>Draft genome sequence of the microsporidian Tubulinosema ratisbonensis.</title>
        <authorList>
            <person name="Polonais V."/>
            <person name="Peyretaillade E."/>
            <person name="Niehus S."/>
            <person name="Wawrzyniak I."/>
            <person name="Franchet A."/>
            <person name="Gaspin C."/>
            <person name="Reichstadt M."/>
            <person name="Belser C."/>
            <person name="Labadie K."/>
            <person name="Delbac F."/>
            <person name="Ferrandon D."/>
        </authorList>
    </citation>
    <scope>NUCLEOTIDE SEQUENCE [LARGE SCALE GENOMIC DNA]</scope>
    <source>
        <strain evidence="2 3">Franzen</strain>
    </source>
</reference>
<name>A0A437AIA9_9MICR</name>
<evidence type="ECO:0000313" key="3">
    <source>
        <dbReference type="Proteomes" id="UP000282876"/>
    </source>
</evidence>
<protein>
    <submittedName>
        <fullName evidence="2">Uncharacterized protein</fullName>
    </submittedName>
</protein>
<keyword evidence="1" id="KW-0472">Membrane</keyword>
<keyword evidence="1" id="KW-0812">Transmembrane</keyword>
<sequence>MLKYFLSFLFLRMAKTHRTSNKQKTQKKSSFCLQESHIQNSFAKILHLIDEFILIFLISFIFVKMYPNSYICSFFIYYIALKIVNLILCYFLTAEYLNLKKILSTYRETCDNILKLAYFLILFWMKLNYIIIILSKYFAKLDKTHFIFFIYSSIISVFYLIVLFLVLRQYLEIFYQKPENIKLYSIHSFLSKIYFMKFLYLIFITGVLYSLRFDIGLFYIFYISLCYIGITLTIPLFFYKKMCLKKQIFLTVVSRFYIKLYFVFLFNCVFFV</sequence>
<organism evidence="2 3">
    <name type="scientific">Tubulinosema ratisbonensis</name>
    <dbReference type="NCBI Taxonomy" id="291195"/>
    <lineage>
        <taxon>Eukaryota</taxon>
        <taxon>Fungi</taxon>
        <taxon>Fungi incertae sedis</taxon>
        <taxon>Microsporidia</taxon>
        <taxon>Tubulinosematoidea</taxon>
        <taxon>Tubulinosematidae</taxon>
        <taxon>Tubulinosema</taxon>
    </lineage>
</organism>
<feature type="transmembrane region" description="Helical" evidence="1">
    <location>
        <begin position="217"/>
        <end position="239"/>
    </location>
</feature>
<comment type="caution">
    <text evidence="2">The sequence shown here is derived from an EMBL/GenBank/DDBJ whole genome shotgun (WGS) entry which is preliminary data.</text>
</comment>
<keyword evidence="1" id="KW-1133">Transmembrane helix</keyword>
<feature type="transmembrane region" description="Helical" evidence="1">
    <location>
        <begin position="248"/>
        <end position="266"/>
    </location>
</feature>
<dbReference type="Proteomes" id="UP000282876">
    <property type="component" value="Unassembled WGS sequence"/>
</dbReference>
<dbReference type="EMBL" id="RCSS01000765">
    <property type="protein sequence ID" value="RVD90818.1"/>
    <property type="molecule type" value="Genomic_DNA"/>
</dbReference>
<dbReference type="VEuPathDB" id="MicrosporidiaDB:TUBRATIS_27490"/>